<comment type="caution">
    <text evidence="1">The sequence shown here is derived from an EMBL/GenBank/DDBJ whole genome shotgun (WGS) entry which is preliminary data.</text>
</comment>
<evidence type="ECO:0000313" key="1">
    <source>
        <dbReference type="EMBL" id="CAG8449639.1"/>
    </source>
</evidence>
<reference evidence="1" key="1">
    <citation type="submission" date="2021-06" db="EMBL/GenBank/DDBJ databases">
        <authorList>
            <person name="Kallberg Y."/>
            <person name="Tangrot J."/>
            <person name="Rosling A."/>
        </authorList>
    </citation>
    <scope>NUCLEOTIDE SEQUENCE</scope>
    <source>
        <strain evidence="1">28 12/20/2015</strain>
    </source>
</reference>
<dbReference type="EMBL" id="CAJVPW010000303">
    <property type="protein sequence ID" value="CAG8449639.1"/>
    <property type="molecule type" value="Genomic_DNA"/>
</dbReference>
<gene>
    <name evidence="1" type="ORF">SPELUC_LOCUS722</name>
</gene>
<name>A0ACA9K3W2_9GLOM</name>
<organism evidence="1 2">
    <name type="scientific">Cetraspora pellucida</name>
    <dbReference type="NCBI Taxonomy" id="1433469"/>
    <lineage>
        <taxon>Eukaryota</taxon>
        <taxon>Fungi</taxon>
        <taxon>Fungi incertae sedis</taxon>
        <taxon>Mucoromycota</taxon>
        <taxon>Glomeromycotina</taxon>
        <taxon>Glomeromycetes</taxon>
        <taxon>Diversisporales</taxon>
        <taxon>Gigasporaceae</taxon>
        <taxon>Cetraspora</taxon>
    </lineage>
</organism>
<accession>A0ACA9K3W2</accession>
<evidence type="ECO:0000313" key="2">
    <source>
        <dbReference type="Proteomes" id="UP000789366"/>
    </source>
</evidence>
<sequence length="846" mass="96394">MVRLKEIQHSNKSPMIGYEQFTKIVSCQIKGGELITQLDDERKIIIPVAALTKWQVLEENVKPEQLKNYEIRNEGKIIYFPDIDEVLPRKNCYVFEKDGDIIIVDCGVKFLNGSNLADGTVPNFSYLVANQKKIKGLFITHGHEDHIGGIPYLLQLIPNIPIYGSDFSISLLKQKLRGESKEKTTIFRDDTVIRTGEFRVSFFRVTHSIPEKFDLVKLVEVGKKGVDLLLSDSTNSEVEGNTPSEAKVVKRLENIITEATGRVIITSFASNVYRLKKVIEIAKKTDKKIVLLGSSLLKMMKAIQKARGGKSGPQSAGSPKLSRLKISNKLFALGAKVYENNKEDLLHASGHACQEDLKLMLTLVKPSYFMPFHGDFRMLKKHGHLAQELGIPKENIFVCANGEVVEAKGKEFFLTKKRLPAQPNYVFNGQILPAEELKSNLTLREKMSQGGLVMNKISAKESNWKEEIKSYLETITYQEAINDEKIDRHDKKTDKYNSKGLLGGERKEKTVAEIENDVLGQIEKKQEGLKEEKEKLPDLVKLHEQIEELQKKQNSTAEEKEELTKKKEEYNSKLKQAKDATIENIQAQLAQNKLNITELDDRSKKLGLHNYLFLEIIFKLVIIEIIAIWIYFETAKFWENMEKIRDPHLSGWQGKALEIESVAAAKKCLRALQNGTITAFGGRFRGISYDKNAERMVKQAQRSLKEAIKKHEKGENIDIKEVAIVPASYYNWGQQNERPLVIVSNNKQNEIEKLLVVVPLSRSIEKIYPFQVAIFFNSEPGKAKCEQVRAITGERLERKLGNLTEKEINVIEEKLVIILALEDYIERKINRSFLEKLLNNQSFPTI</sequence>
<keyword evidence="2" id="KW-1185">Reference proteome</keyword>
<protein>
    <submittedName>
        <fullName evidence="1">7715_t:CDS:1</fullName>
    </submittedName>
</protein>
<dbReference type="Proteomes" id="UP000789366">
    <property type="component" value="Unassembled WGS sequence"/>
</dbReference>
<proteinExistence type="predicted"/>